<gene>
    <name evidence="2" type="ORF">KUF71_001717</name>
</gene>
<feature type="non-terminal residue" evidence="2">
    <location>
        <position position="155"/>
    </location>
</feature>
<keyword evidence="3" id="KW-1185">Reference proteome</keyword>
<name>A0AAE1LKH5_9NEOP</name>
<comment type="caution">
    <text evidence="2">The sequence shown here is derived from an EMBL/GenBank/DDBJ whole genome shotgun (WGS) entry which is preliminary data.</text>
</comment>
<dbReference type="AlphaFoldDB" id="A0AAE1LKH5"/>
<reference evidence="2" key="1">
    <citation type="submission" date="2021-07" db="EMBL/GenBank/DDBJ databases">
        <authorList>
            <person name="Catto M.A."/>
            <person name="Jacobson A."/>
            <person name="Kennedy G."/>
            <person name="Labadie P."/>
            <person name="Hunt B.G."/>
            <person name="Srinivasan R."/>
        </authorList>
    </citation>
    <scope>NUCLEOTIDE SEQUENCE</scope>
    <source>
        <strain evidence="2">PL_HMW_Pooled</strain>
        <tissue evidence="2">Head</tissue>
    </source>
</reference>
<sequence>ASGRNGASGVVAVCEWRWRRSCSPPPAPGPGRLLAGLLAAAAAPPPPRPLRSRLQEAEAGAEEATRLVSASRQVSRQEHGVELEQCCMPHGSRPCAAPSPSRRPAAVEQREQRVSDVRQRKAARSRYQPVLTSWGPTHAYCAFSKKLKPRPVPGP</sequence>
<feature type="compositionally biased region" description="Basic and acidic residues" evidence="1">
    <location>
        <begin position="108"/>
        <end position="119"/>
    </location>
</feature>
<keyword evidence="2" id="KW-0378">Hydrolase</keyword>
<dbReference type="GO" id="GO:0016787">
    <property type="term" value="F:hydrolase activity"/>
    <property type="evidence" value="ECO:0007669"/>
    <property type="project" value="UniProtKB-KW"/>
</dbReference>
<evidence type="ECO:0000256" key="1">
    <source>
        <dbReference type="SAM" id="MobiDB-lite"/>
    </source>
</evidence>
<accession>A0AAE1LKH5</accession>
<evidence type="ECO:0000313" key="2">
    <source>
        <dbReference type="EMBL" id="KAK3923058.1"/>
    </source>
</evidence>
<feature type="compositionally biased region" description="Low complexity" evidence="1">
    <location>
        <begin position="92"/>
        <end position="106"/>
    </location>
</feature>
<dbReference type="Proteomes" id="UP001219518">
    <property type="component" value="Unassembled WGS sequence"/>
</dbReference>
<organism evidence="2 3">
    <name type="scientific">Frankliniella fusca</name>
    <dbReference type="NCBI Taxonomy" id="407009"/>
    <lineage>
        <taxon>Eukaryota</taxon>
        <taxon>Metazoa</taxon>
        <taxon>Ecdysozoa</taxon>
        <taxon>Arthropoda</taxon>
        <taxon>Hexapoda</taxon>
        <taxon>Insecta</taxon>
        <taxon>Pterygota</taxon>
        <taxon>Neoptera</taxon>
        <taxon>Paraneoptera</taxon>
        <taxon>Thysanoptera</taxon>
        <taxon>Terebrantia</taxon>
        <taxon>Thripoidea</taxon>
        <taxon>Thripidae</taxon>
        <taxon>Frankliniella</taxon>
    </lineage>
</organism>
<reference evidence="2" key="2">
    <citation type="journal article" date="2023" name="BMC Genomics">
        <title>Pest status, molecular evolution, and epigenetic factors derived from the genome assembly of Frankliniella fusca, a thysanopteran phytovirus vector.</title>
        <authorList>
            <person name="Catto M.A."/>
            <person name="Labadie P.E."/>
            <person name="Jacobson A.L."/>
            <person name="Kennedy G.G."/>
            <person name="Srinivasan R."/>
            <person name="Hunt B.G."/>
        </authorList>
    </citation>
    <scope>NUCLEOTIDE SEQUENCE</scope>
    <source>
        <strain evidence="2">PL_HMW_Pooled</strain>
    </source>
</reference>
<proteinExistence type="predicted"/>
<feature type="region of interest" description="Disordered" evidence="1">
    <location>
        <begin position="89"/>
        <end position="129"/>
    </location>
</feature>
<dbReference type="EMBL" id="JAHWGI010001134">
    <property type="protein sequence ID" value="KAK3923058.1"/>
    <property type="molecule type" value="Genomic_DNA"/>
</dbReference>
<protein>
    <submittedName>
        <fullName evidence="2">Epoxide hydrolase 1</fullName>
    </submittedName>
</protein>
<evidence type="ECO:0000313" key="3">
    <source>
        <dbReference type="Proteomes" id="UP001219518"/>
    </source>
</evidence>